<sequence>MTDFAPRAACALALLAAAPAHAAPATPLGSFGSWNAAAYGTGDDRRCYILATPASAEPSTLRHGDVHFFVRSSDGAQRTESSLQAGYDFADGSEITVTIGEERFRMVTQGSNAWLRRIEREPELLAAMRAGRVMELEAQSRRGNQTSYSFPLDGVTAASRLLARCD</sequence>
<evidence type="ECO:0000256" key="1">
    <source>
        <dbReference type="SAM" id="SignalP"/>
    </source>
</evidence>
<dbReference type="AlphaFoldDB" id="A0A0N0MBN3"/>
<dbReference type="RefSeq" id="WP_054208700.1">
    <property type="nucleotide sequence ID" value="NZ_LGSZ01000031.1"/>
</dbReference>
<accession>A0A0N0MBN3</accession>
<organism evidence="2 3">
    <name type="scientific">Bosea vaviloviae</name>
    <dbReference type="NCBI Taxonomy" id="1526658"/>
    <lineage>
        <taxon>Bacteria</taxon>
        <taxon>Pseudomonadati</taxon>
        <taxon>Pseudomonadota</taxon>
        <taxon>Alphaproteobacteria</taxon>
        <taxon>Hyphomicrobiales</taxon>
        <taxon>Boseaceae</taxon>
        <taxon>Bosea</taxon>
    </lineage>
</organism>
<feature type="chain" id="PRO_5005855543" evidence="1">
    <location>
        <begin position="23"/>
        <end position="166"/>
    </location>
</feature>
<dbReference type="Proteomes" id="UP000037822">
    <property type="component" value="Unassembled WGS sequence"/>
</dbReference>
<reference evidence="2 3" key="1">
    <citation type="submission" date="2015-07" db="EMBL/GenBank/DDBJ databases">
        <title>Whole genome sequencing of Bosea vaviloviae isolated from cave pool.</title>
        <authorList>
            <person name="Tan N.E.H."/>
            <person name="Lee Y.P."/>
            <person name="Gan H.M."/>
            <person name="Barton H."/>
            <person name="Savka M.A."/>
        </authorList>
    </citation>
    <scope>NUCLEOTIDE SEQUENCE [LARGE SCALE GENOMIC DNA]</scope>
    <source>
        <strain evidence="2 3">SD260</strain>
    </source>
</reference>
<keyword evidence="1" id="KW-0732">Signal</keyword>
<proteinExistence type="predicted"/>
<dbReference type="Pfam" id="PF06776">
    <property type="entry name" value="IalB"/>
    <property type="match status" value="1"/>
</dbReference>
<comment type="caution">
    <text evidence="2">The sequence shown here is derived from an EMBL/GenBank/DDBJ whole genome shotgun (WGS) entry which is preliminary data.</text>
</comment>
<dbReference type="OrthoDB" id="9806572at2"/>
<dbReference type="Gene3D" id="2.60.40.1880">
    <property type="entry name" value="Invasion associated locus B (IalB) protein"/>
    <property type="match status" value="1"/>
</dbReference>
<dbReference type="InterPro" id="IPR038696">
    <property type="entry name" value="IalB_sf"/>
</dbReference>
<dbReference type="PATRIC" id="fig|1526658.3.peg.5257"/>
<gene>
    <name evidence="2" type="ORF">AE618_08860</name>
</gene>
<keyword evidence="3" id="KW-1185">Reference proteome</keyword>
<feature type="signal peptide" evidence="1">
    <location>
        <begin position="1"/>
        <end position="22"/>
    </location>
</feature>
<evidence type="ECO:0000313" key="3">
    <source>
        <dbReference type="Proteomes" id="UP000037822"/>
    </source>
</evidence>
<evidence type="ECO:0000313" key="2">
    <source>
        <dbReference type="EMBL" id="KPH81157.1"/>
    </source>
</evidence>
<dbReference type="EMBL" id="LGSZ01000031">
    <property type="protein sequence ID" value="KPH81157.1"/>
    <property type="molecule type" value="Genomic_DNA"/>
</dbReference>
<dbReference type="InterPro" id="IPR010642">
    <property type="entry name" value="Invasion_prot_B"/>
</dbReference>
<protein>
    <submittedName>
        <fullName evidence="2">Uncharacterized protein</fullName>
    </submittedName>
</protein>
<name>A0A0N0MBN3_9HYPH</name>